<keyword evidence="2" id="KW-0812">Transmembrane</keyword>
<evidence type="ECO:0000256" key="1">
    <source>
        <dbReference type="ARBA" id="ARBA00010894"/>
    </source>
</evidence>
<dbReference type="InterPro" id="IPR003425">
    <property type="entry name" value="CCB3/YggT"/>
</dbReference>
<dbReference type="AlphaFoldDB" id="A0A235B4U4"/>
<comment type="caution">
    <text evidence="3">The sequence shown here is derived from an EMBL/GenBank/DDBJ whole genome shotgun (WGS) entry which is preliminary data.</text>
</comment>
<reference evidence="3 4" key="1">
    <citation type="submission" date="2017-07" db="EMBL/GenBank/DDBJ databases">
        <title>The genome sequence of Paludifilum halophilum highlights mechanisms for microbial adaptation to high salt environemnts.</title>
        <authorList>
            <person name="Belbahri L."/>
        </authorList>
    </citation>
    <scope>NUCLEOTIDE SEQUENCE [LARGE SCALE GENOMIC DNA]</scope>
    <source>
        <strain evidence="3 4">DSM 102817</strain>
    </source>
</reference>
<evidence type="ECO:0000313" key="4">
    <source>
        <dbReference type="Proteomes" id="UP000215459"/>
    </source>
</evidence>
<organism evidence="3 4">
    <name type="scientific">Paludifilum halophilum</name>
    <dbReference type="NCBI Taxonomy" id="1642702"/>
    <lineage>
        <taxon>Bacteria</taxon>
        <taxon>Bacillati</taxon>
        <taxon>Bacillota</taxon>
        <taxon>Bacilli</taxon>
        <taxon>Bacillales</taxon>
        <taxon>Thermoactinomycetaceae</taxon>
        <taxon>Paludifilum</taxon>
    </lineage>
</organism>
<dbReference type="GO" id="GO:0016020">
    <property type="term" value="C:membrane"/>
    <property type="evidence" value="ECO:0007669"/>
    <property type="project" value="InterPro"/>
</dbReference>
<dbReference type="EMBL" id="NOWF01000010">
    <property type="protein sequence ID" value="OYD06635.1"/>
    <property type="molecule type" value="Genomic_DNA"/>
</dbReference>
<dbReference type="OrthoDB" id="47652at2"/>
<dbReference type="Pfam" id="PF02325">
    <property type="entry name" value="CCB3_YggT"/>
    <property type="match status" value="1"/>
</dbReference>
<gene>
    <name evidence="3" type="ORF">CHM34_15095</name>
</gene>
<dbReference type="PANTHER" id="PTHR33219">
    <property type="entry name" value="YLMG HOMOLOG PROTEIN 2, CHLOROPLASTIC"/>
    <property type="match status" value="1"/>
</dbReference>
<accession>A0A235B4U4</accession>
<feature type="transmembrane region" description="Helical" evidence="2">
    <location>
        <begin position="66"/>
        <end position="86"/>
    </location>
</feature>
<evidence type="ECO:0000256" key="2">
    <source>
        <dbReference type="SAM" id="Phobius"/>
    </source>
</evidence>
<feature type="transmembrane region" description="Helical" evidence="2">
    <location>
        <begin position="12"/>
        <end position="29"/>
    </location>
</feature>
<keyword evidence="4" id="KW-1185">Reference proteome</keyword>
<evidence type="ECO:0000313" key="3">
    <source>
        <dbReference type="EMBL" id="OYD06635.1"/>
    </source>
</evidence>
<proteinExistence type="inferred from homology"/>
<dbReference type="Proteomes" id="UP000215459">
    <property type="component" value="Unassembled WGS sequence"/>
</dbReference>
<keyword evidence="2" id="KW-0472">Membrane</keyword>
<protein>
    <submittedName>
        <fullName evidence="3">YggT family protein</fullName>
    </submittedName>
</protein>
<dbReference type="PANTHER" id="PTHR33219:SF14">
    <property type="entry name" value="PROTEIN COFACTOR ASSEMBLY OF COMPLEX C SUBUNIT B CCB3, CHLOROPLASTIC-RELATED"/>
    <property type="match status" value="1"/>
</dbReference>
<name>A0A235B4U4_9BACL</name>
<dbReference type="RefSeq" id="WP_094265444.1">
    <property type="nucleotide sequence ID" value="NZ_NOWF01000010.1"/>
</dbReference>
<keyword evidence="2" id="KW-1133">Transmembrane helix</keyword>
<comment type="similarity">
    <text evidence="1">Belongs to the YggT family.</text>
</comment>
<sequence>MSIFGIVSTLFTIYRFLIFGYILLSWFPGGRDSPIAAFLARLVEPYLSIFRSFIPPLGMIDISPIVALLALWLIENGVFFILQLILGAL</sequence>